<reference evidence="1" key="2">
    <citation type="journal article" date="2022" name="New Phytol.">
        <title>Evolutionary transition to the ectomycorrhizal habit in the genomes of a hyperdiverse lineage of mushroom-forming fungi.</title>
        <authorList>
            <person name="Looney B."/>
            <person name="Miyauchi S."/>
            <person name="Morin E."/>
            <person name="Drula E."/>
            <person name="Courty P.E."/>
            <person name="Kohler A."/>
            <person name="Kuo A."/>
            <person name="LaButti K."/>
            <person name="Pangilinan J."/>
            <person name="Lipzen A."/>
            <person name="Riley R."/>
            <person name="Andreopoulos W."/>
            <person name="He G."/>
            <person name="Johnson J."/>
            <person name="Nolan M."/>
            <person name="Tritt A."/>
            <person name="Barry K.W."/>
            <person name="Grigoriev I.V."/>
            <person name="Nagy L.G."/>
            <person name="Hibbett D."/>
            <person name="Henrissat B."/>
            <person name="Matheny P.B."/>
            <person name="Labbe J."/>
            <person name="Martin F.M."/>
        </authorList>
    </citation>
    <scope>NUCLEOTIDE SEQUENCE</scope>
    <source>
        <strain evidence="1">HHB10654</strain>
    </source>
</reference>
<reference evidence="1" key="1">
    <citation type="submission" date="2021-03" db="EMBL/GenBank/DDBJ databases">
        <authorList>
            <consortium name="DOE Joint Genome Institute"/>
            <person name="Ahrendt S."/>
            <person name="Looney B.P."/>
            <person name="Miyauchi S."/>
            <person name="Morin E."/>
            <person name="Drula E."/>
            <person name="Courty P.E."/>
            <person name="Chicoki N."/>
            <person name="Fauchery L."/>
            <person name="Kohler A."/>
            <person name="Kuo A."/>
            <person name="Labutti K."/>
            <person name="Pangilinan J."/>
            <person name="Lipzen A."/>
            <person name="Riley R."/>
            <person name="Andreopoulos W."/>
            <person name="He G."/>
            <person name="Johnson J."/>
            <person name="Barry K.W."/>
            <person name="Grigoriev I.V."/>
            <person name="Nagy L."/>
            <person name="Hibbett D."/>
            <person name="Henrissat B."/>
            <person name="Matheny P.B."/>
            <person name="Labbe J."/>
            <person name="Martin F."/>
        </authorList>
    </citation>
    <scope>NUCLEOTIDE SEQUENCE</scope>
    <source>
        <strain evidence="1">HHB10654</strain>
    </source>
</reference>
<proteinExistence type="predicted"/>
<sequence length="324" mass="35091">MAWNTVLIALGLTLPAWFAYTRLSAKPRRANHVLLAQERVLILGASSGIGRAIAHKYAARGARVCILGRRREQLETVLQECEDLIAQSPHVTEGGRTLSIVADCTSPEDMVRLRMTLEQKWKGLDTLIVSAGVSALRPLLEIAGVQQACNTGQTTLEGAQRTVDVALAAVQGNYIAPLLSAVTLIPFMRDHSASPSILLISSLAAAIPAPTRTLYASTKAASLVLFQALSIEHPEIAFSYILPSTVQGDFRASAVDGGPVREANPNAHGLKTEAVAARCVQAVDAGEKVVFFPAYYRWGQILYWFLPAFVERKAIKKYQFTVPT</sequence>
<name>A0ACB8TGK7_9AGAM</name>
<gene>
    <name evidence="1" type="ORF">BV25DRAFT_832649</name>
</gene>
<comment type="caution">
    <text evidence="1">The sequence shown here is derived from an EMBL/GenBank/DDBJ whole genome shotgun (WGS) entry which is preliminary data.</text>
</comment>
<dbReference type="EMBL" id="MU277189">
    <property type="protein sequence ID" value="KAI0067552.1"/>
    <property type="molecule type" value="Genomic_DNA"/>
</dbReference>
<evidence type="ECO:0000313" key="2">
    <source>
        <dbReference type="Proteomes" id="UP000814140"/>
    </source>
</evidence>
<accession>A0ACB8TGK7</accession>
<dbReference type="Proteomes" id="UP000814140">
    <property type="component" value="Unassembled WGS sequence"/>
</dbReference>
<protein>
    <submittedName>
        <fullName evidence="1">NAD(P)-binding protein</fullName>
    </submittedName>
</protein>
<evidence type="ECO:0000313" key="1">
    <source>
        <dbReference type="EMBL" id="KAI0067552.1"/>
    </source>
</evidence>
<organism evidence="1 2">
    <name type="scientific">Artomyces pyxidatus</name>
    <dbReference type="NCBI Taxonomy" id="48021"/>
    <lineage>
        <taxon>Eukaryota</taxon>
        <taxon>Fungi</taxon>
        <taxon>Dikarya</taxon>
        <taxon>Basidiomycota</taxon>
        <taxon>Agaricomycotina</taxon>
        <taxon>Agaricomycetes</taxon>
        <taxon>Russulales</taxon>
        <taxon>Auriscalpiaceae</taxon>
        <taxon>Artomyces</taxon>
    </lineage>
</organism>
<keyword evidence="2" id="KW-1185">Reference proteome</keyword>